<dbReference type="STRING" id="6280.A0A0N4T9S5"/>
<gene>
    <name evidence="3" type="ORF">BPAG_LOCUS4927</name>
</gene>
<evidence type="ECO:0000256" key="1">
    <source>
        <dbReference type="ARBA" id="ARBA00008335"/>
    </source>
</evidence>
<keyword evidence="2" id="KW-0812">Transmembrane</keyword>
<evidence type="ECO:0000256" key="2">
    <source>
        <dbReference type="SAM" id="Phobius"/>
    </source>
</evidence>
<dbReference type="GO" id="GO:0008643">
    <property type="term" value="P:carbohydrate transport"/>
    <property type="evidence" value="ECO:0007669"/>
    <property type="project" value="InterPro"/>
</dbReference>
<dbReference type="GO" id="GO:0005886">
    <property type="term" value="C:plasma membrane"/>
    <property type="evidence" value="ECO:0007669"/>
    <property type="project" value="TreeGrafter"/>
</dbReference>
<dbReference type="AlphaFoldDB" id="A0A0N4T9S5"/>
<evidence type="ECO:0000313" key="3">
    <source>
        <dbReference type="EMBL" id="VDN86113.1"/>
    </source>
</evidence>
<dbReference type="GO" id="GO:0015293">
    <property type="term" value="F:symporter activity"/>
    <property type="evidence" value="ECO:0007669"/>
    <property type="project" value="InterPro"/>
</dbReference>
<keyword evidence="2" id="KW-0472">Membrane</keyword>
<dbReference type="PANTHER" id="PTHR11328:SF28">
    <property type="entry name" value="MAJOR FACILITATOR SUPERFAMILY DOMAIN-CONTAINING PROTEIN 12"/>
    <property type="match status" value="1"/>
</dbReference>
<keyword evidence="4" id="KW-1185">Reference proteome</keyword>
<protein>
    <submittedName>
        <fullName evidence="5">Major facilitator superfamily domain-containing protein 12</fullName>
    </submittedName>
</protein>
<feature type="transmembrane region" description="Helical" evidence="2">
    <location>
        <begin position="145"/>
        <end position="170"/>
    </location>
</feature>
<dbReference type="Gene3D" id="1.20.1250.20">
    <property type="entry name" value="MFS general substrate transporter like domains"/>
    <property type="match status" value="1"/>
</dbReference>
<dbReference type="EMBL" id="UZAD01002932">
    <property type="protein sequence ID" value="VDN86113.1"/>
    <property type="molecule type" value="Genomic_DNA"/>
</dbReference>
<proteinExistence type="inferred from homology"/>
<comment type="similarity">
    <text evidence="1">Belongs to the major facilitator superfamily.</text>
</comment>
<dbReference type="InterPro" id="IPR036259">
    <property type="entry name" value="MFS_trans_sf"/>
</dbReference>
<dbReference type="PANTHER" id="PTHR11328">
    <property type="entry name" value="MAJOR FACILITATOR SUPERFAMILY DOMAIN-CONTAINING PROTEIN"/>
    <property type="match status" value="1"/>
</dbReference>
<reference evidence="5" key="1">
    <citation type="submission" date="2017-02" db="UniProtKB">
        <authorList>
            <consortium name="WormBaseParasite"/>
        </authorList>
    </citation>
    <scope>IDENTIFICATION</scope>
</reference>
<name>A0A0N4T9S5_BRUPA</name>
<organism evidence="5">
    <name type="scientific">Brugia pahangi</name>
    <name type="common">Filarial nematode worm</name>
    <dbReference type="NCBI Taxonomy" id="6280"/>
    <lineage>
        <taxon>Eukaryota</taxon>
        <taxon>Metazoa</taxon>
        <taxon>Ecdysozoa</taxon>
        <taxon>Nematoda</taxon>
        <taxon>Chromadorea</taxon>
        <taxon>Rhabditida</taxon>
        <taxon>Spirurina</taxon>
        <taxon>Spiruromorpha</taxon>
        <taxon>Filarioidea</taxon>
        <taxon>Onchocercidae</taxon>
        <taxon>Brugia</taxon>
    </lineage>
</organism>
<sequence length="173" mass="19499">MERNEERNNEETESIANDACAQVENTEVSNELSGCQVLAYGIGHFYNDLCASMWFTYLLLFLEKVIIMRSSVAGLIMLIGQTTDALTTACIGVLSDWTSAPLCFRRCGQRKSWHAFGTVLVTFSFAFIYNKCFICGQSVTDWELLVWYAPYVIIFQIGWAAVQISHLALLPEL</sequence>
<dbReference type="InterPro" id="IPR039672">
    <property type="entry name" value="MFS_2"/>
</dbReference>
<feature type="transmembrane region" description="Helical" evidence="2">
    <location>
        <begin position="116"/>
        <end position="139"/>
    </location>
</feature>
<dbReference type="Pfam" id="PF13347">
    <property type="entry name" value="MFS_2"/>
    <property type="match status" value="1"/>
</dbReference>
<reference evidence="3 4" key="2">
    <citation type="submission" date="2018-11" db="EMBL/GenBank/DDBJ databases">
        <authorList>
            <consortium name="Pathogen Informatics"/>
        </authorList>
    </citation>
    <scope>NUCLEOTIDE SEQUENCE [LARGE SCALE GENOMIC DNA]</scope>
</reference>
<evidence type="ECO:0000313" key="4">
    <source>
        <dbReference type="Proteomes" id="UP000278627"/>
    </source>
</evidence>
<dbReference type="Proteomes" id="UP000278627">
    <property type="component" value="Unassembled WGS sequence"/>
</dbReference>
<accession>A0A0N4T9S5</accession>
<evidence type="ECO:0000313" key="5">
    <source>
        <dbReference type="WBParaSite" id="BPAG_0000496201-mRNA-1"/>
    </source>
</evidence>
<dbReference type="WBParaSite" id="BPAG_0000496201-mRNA-1">
    <property type="protein sequence ID" value="BPAG_0000496201-mRNA-1"/>
    <property type="gene ID" value="BPAG_0000496201"/>
</dbReference>
<keyword evidence="2" id="KW-1133">Transmembrane helix</keyword>
<dbReference type="SUPFAM" id="SSF103473">
    <property type="entry name" value="MFS general substrate transporter"/>
    <property type="match status" value="1"/>
</dbReference>